<dbReference type="eggNOG" id="KOG4242">
    <property type="taxonomic scope" value="Eukaryota"/>
</dbReference>
<dbReference type="VEuPathDB" id="VectorBase:PHUM521390"/>
<feature type="region of interest" description="Disordered" evidence="9">
    <location>
        <begin position="1083"/>
        <end position="1167"/>
    </location>
</feature>
<evidence type="ECO:0000256" key="2">
    <source>
        <dbReference type="ARBA" id="ARBA00004496"/>
    </source>
</evidence>
<feature type="domain" description="CARMIL pleckstrin homology" evidence="11">
    <location>
        <begin position="6"/>
        <end position="102"/>
    </location>
</feature>
<dbReference type="GO" id="GO:0005737">
    <property type="term" value="C:cytoplasm"/>
    <property type="evidence" value="ECO:0007669"/>
    <property type="project" value="UniProtKB-SubCell"/>
</dbReference>
<reference evidence="12" key="1">
    <citation type="submission" date="2007-04" db="EMBL/GenBank/DDBJ databases">
        <title>Annotation of Pediculus humanus corporis strain USDA.</title>
        <authorList>
            <person name="Kirkness E."/>
            <person name="Hannick L."/>
            <person name="Hass B."/>
            <person name="Bruggner R."/>
            <person name="Lawson D."/>
            <person name="Bidwell S."/>
            <person name="Joardar V."/>
            <person name="Caler E."/>
            <person name="Walenz B."/>
            <person name="Inman J."/>
            <person name="Schobel S."/>
            <person name="Galinsky K."/>
            <person name="Amedeo P."/>
            <person name="Strausberg R."/>
        </authorList>
    </citation>
    <scope>NUCLEOTIDE SEQUENCE</scope>
    <source>
        <strain evidence="12">USDA</strain>
    </source>
</reference>
<reference evidence="13" key="3">
    <citation type="submission" date="2020-05" db="UniProtKB">
        <authorList>
            <consortium name="EnsemblMetazoa"/>
        </authorList>
    </citation>
    <scope>IDENTIFICATION</scope>
    <source>
        <strain evidence="13">USDA</strain>
    </source>
</reference>
<feature type="domain" description="CARMIL C-terminal" evidence="10">
    <location>
        <begin position="764"/>
        <end position="1038"/>
    </location>
</feature>
<evidence type="ECO:0000256" key="3">
    <source>
        <dbReference type="ARBA" id="ARBA00007298"/>
    </source>
</evidence>
<dbReference type="InParanoid" id="E0VYX7"/>
<evidence type="ECO:0000313" key="13">
    <source>
        <dbReference type="EnsemblMetazoa" id="PHUM521390-PA"/>
    </source>
</evidence>
<dbReference type="Gene3D" id="2.30.29.30">
    <property type="entry name" value="Pleckstrin-homology domain (PH domain)/Phosphotyrosine-binding domain (PTB)"/>
    <property type="match status" value="1"/>
</dbReference>
<evidence type="ECO:0000259" key="11">
    <source>
        <dbReference type="Pfam" id="PF17888"/>
    </source>
</evidence>
<dbReference type="PROSITE" id="PS51450">
    <property type="entry name" value="LRR"/>
    <property type="match status" value="1"/>
</dbReference>
<dbReference type="Gene3D" id="3.80.10.10">
    <property type="entry name" value="Ribonuclease Inhibitor"/>
    <property type="match status" value="1"/>
</dbReference>
<proteinExistence type="inferred from homology"/>
<feature type="compositionally biased region" description="Basic and acidic residues" evidence="9">
    <location>
        <begin position="1150"/>
        <end position="1167"/>
    </location>
</feature>
<dbReference type="Proteomes" id="UP000009046">
    <property type="component" value="Unassembled WGS sequence"/>
</dbReference>
<dbReference type="EMBL" id="DS235848">
    <property type="protein sequence ID" value="EEB18583.1"/>
    <property type="molecule type" value="Genomic_DNA"/>
</dbReference>
<comment type="subcellular location">
    <subcellularLocation>
        <location evidence="1">Cell membrane</location>
    </subcellularLocation>
    <subcellularLocation>
        <location evidence="2">Cytoplasm</location>
    </subcellularLocation>
</comment>
<sequence length="1167" mass="129943">MKPVGVPVNTKGDKTENRVLVFSPCRLFVLTAKIPTRIDFHFHYLEISAIESKKPNRLCLTVHDKAYSFLVTPESGQEEDECVEEIDSMVLALATAIRNIFPTVPLQYIIPRIDIIPSKRFEHIKKWEIRNSDSHTLGACGGFSTQYACMCDYHGAPYRDEVAWDIDTIYLCQGSKELCLKDFDHLDPKDLVPIISALEYNTWFKKVRVSHIRLTHESIDRLLHVMKKSLSIEELYLDNINAKADFAHKLSLSLISNSKTPLHTLDLSSNVIEDKGAAHLSMSCSKLPKGLVHLNLSHCGLSSKGVNQLAHSFNINKAISSTLSHLNLSNNNLKEEINNLCNFLAQPNVLTHLDISNTDFVLESLFGALLRGCATNLVHLNVSKNYFNMKKNKEVLPSFKQFFTSTLSLKYLNMSNCKLPLEALKHLLLGLACNESTAEIFLDISCNNLGAQGAHVLESCIHGVRCISSLDISENNMDVELALVISAVGKNKSIKHLHMGRNLLNMKAKHVSTVMEAVVQLVQEEDCVLQSLMLPDCRLKSDLHNLINALGSNQCLQTIDISGNNMGDPGARLLAKALQINSKIRTIYYDKNNITLQGYCDLAYALESNFTVRYMPFPIHDIVPCIKTSAERTDAVIKKIQQLLYRNVTPKKYKNGQAFRLQQGFLLSSTQQMVDKLVVQTHDTIKALAAESVARNNEINSATALIQDADNSKQLLTRLHDVILRREESGNPVDLKLRSVSQELHSVIVNFLQGTLESMIKCVEEECPNIASYEEVTNDIRKACNEKIYIPLEFVESCIMDQAGTDIMNKTNELNLAAAAHVSDKITDEVINQLSKNYKTLVRRKRSSTPDVLRSGSRLSSNEDSESCSFVDTVSQMSDQSPLATPHLSSKKKSLHGRKLRPKSVVDSVEGLSADHIPDLLPTIPKSAEESLDSVAELPTQQLQHLVKGRPKRAKTRQPTRPMLKTSDIVEKAEDLDSGLDTFFRPGSVTPTTPLVSPTSDESEKTFPCQSPTYNKNETKSQKLSPLLKPFTAPRSRSNDNITEKQLTLEKSPVVQHKPTGVGPSPSTKHFAKDDAFAETKLETDSGGWRTQQLLDNSSNSSNSSSGGKKQILLDENRKLKTSPVIGKHDYLGGDESGREIPKSPIFKSVIKDNNENKTTEAGKTRF</sequence>
<dbReference type="Pfam" id="PF13516">
    <property type="entry name" value="LRR_6"/>
    <property type="match status" value="3"/>
</dbReference>
<dbReference type="InterPro" id="IPR032675">
    <property type="entry name" value="LRR_dom_sf"/>
</dbReference>
<dbReference type="SUPFAM" id="SSF52047">
    <property type="entry name" value="RNI-like"/>
    <property type="match status" value="2"/>
</dbReference>
<feature type="compositionally biased region" description="Polar residues" evidence="9">
    <location>
        <begin position="857"/>
        <end position="883"/>
    </location>
</feature>
<dbReference type="AlphaFoldDB" id="E0VYX7"/>
<dbReference type="OrthoDB" id="18598at2759"/>
<evidence type="ECO:0000256" key="5">
    <source>
        <dbReference type="ARBA" id="ARBA00022490"/>
    </source>
</evidence>
<dbReference type="GO" id="GO:0016477">
    <property type="term" value="P:cell migration"/>
    <property type="evidence" value="ECO:0007669"/>
    <property type="project" value="TreeGrafter"/>
</dbReference>
<evidence type="ECO:0000256" key="1">
    <source>
        <dbReference type="ARBA" id="ARBA00004236"/>
    </source>
</evidence>
<gene>
    <name evidence="13" type="primary">8231703</name>
    <name evidence="12" type="ORF">Phum_PHUM521390</name>
</gene>
<accession>E0VYX7</accession>
<dbReference type="PANTHER" id="PTHR24112:SF66">
    <property type="entry name" value="LEUCINE-RICH REPEAT, ISOFORM F"/>
    <property type="match status" value="1"/>
</dbReference>
<dbReference type="InterPro" id="IPR031943">
    <property type="entry name" value="CARMIL_C"/>
</dbReference>
<dbReference type="EnsemblMetazoa" id="PHUM521390-RA">
    <property type="protein sequence ID" value="PHUM521390-PA"/>
    <property type="gene ID" value="PHUM521390"/>
</dbReference>
<feature type="region of interest" description="Disordered" evidence="9">
    <location>
        <begin position="845"/>
        <end position="907"/>
    </location>
</feature>
<dbReference type="InterPro" id="IPR011993">
    <property type="entry name" value="PH-like_dom_sf"/>
</dbReference>
<dbReference type="GO" id="GO:0030027">
    <property type="term" value="C:lamellipodium"/>
    <property type="evidence" value="ECO:0007669"/>
    <property type="project" value="TreeGrafter"/>
</dbReference>
<feature type="compositionally biased region" description="Low complexity" evidence="9">
    <location>
        <begin position="986"/>
        <end position="1000"/>
    </location>
</feature>
<dbReference type="InterPro" id="IPR041245">
    <property type="entry name" value="CARMIL_PH"/>
</dbReference>
<feature type="compositionally biased region" description="Basic residues" evidence="9">
    <location>
        <begin position="889"/>
        <end position="902"/>
    </location>
</feature>
<dbReference type="SMART" id="SM00368">
    <property type="entry name" value="LRR_RI"/>
    <property type="match status" value="6"/>
</dbReference>
<evidence type="ECO:0000259" key="10">
    <source>
        <dbReference type="Pfam" id="PF16000"/>
    </source>
</evidence>
<dbReference type="HOGENOM" id="CLU_003119_1_0_1"/>
<dbReference type="GO" id="GO:0034315">
    <property type="term" value="P:regulation of Arp2/3 complex-mediated actin nucleation"/>
    <property type="evidence" value="ECO:0007669"/>
    <property type="project" value="TreeGrafter"/>
</dbReference>
<keyword evidence="4" id="KW-1003">Cell membrane</keyword>
<evidence type="ECO:0000256" key="4">
    <source>
        <dbReference type="ARBA" id="ARBA00022475"/>
    </source>
</evidence>
<dbReference type="GO" id="GO:0005886">
    <property type="term" value="C:plasma membrane"/>
    <property type="evidence" value="ECO:0007669"/>
    <property type="project" value="UniProtKB-SubCell"/>
</dbReference>
<dbReference type="KEGG" id="phu:Phum_PHUM521390"/>
<evidence type="ECO:0000256" key="6">
    <source>
        <dbReference type="ARBA" id="ARBA00022614"/>
    </source>
</evidence>
<evidence type="ECO:0000256" key="7">
    <source>
        <dbReference type="ARBA" id="ARBA00022737"/>
    </source>
</evidence>
<dbReference type="RefSeq" id="XP_002431321.1">
    <property type="nucleotide sequence ID" value="XM_002431276.1"/>
</dbReference>
<dbReference type="PANTHER" id="PTHR24112">
    <property type="entry name" value="LEUCINE-RICH REPEAT, ISOFORM F-RELATED"/>
    <property type="match status" value="1"/>
</dbReference>
<reference evidence="12" key="2">
    <citation type="submission" date="2007-04" db="EMBL/GenBank/DDBJ databases">
        <title>The genome of the human body louse.</title>
        <authorList>
            <consortium name="The Human Body Louse Genome Consortium"/>
            <person name="Kirkness E."/>
            <person name="Walenz B."/>
            <person name="Hass B."/>
            <person name="Bruggner R."/>
            <person name="Strausberg R."/>
        </authorList>
    </citation>
    <scope>NUCLEOTIDE SEQUENCE</scope>
    <source>
        <strain evidence="12">USDA</strain>
    </source>
</reference>
<name>E0VYX7_PEDHC</name>
<keyword evidence="6" id="KW-0433">Leucine-rich repeat</keyword>
<keyword evidence="7" id="KW-0677">Repeat</keyword>
<keyword evidence="8" id="KW-0472">Membrane</keyword>
<keyword evidence="5" id="KW-0963">Cytoplasm</keyword>
<dbReference type="EMBL" id="AAZO01006331">
    <property type="status" value="NOT_ANNOTATED_CDS"/>
    <property type="molecule type" value="Genomic_DNA"/>
</dbReference>
<protein>
    <submittedName>
        <fullName evidence="12 13">Carmil, putative</fullName>
    </submittedName>
</protein>
<feature type="compositionally biased region" description="Low complexity" evidence="9">
    <location>
        <begin position="1097"/>
        <end position="1106"/>
    </location>
</feature>
<evidence type="ECO:0000256" key="9">
    <source>
        <dbReference type="SAM" id="MobiDB-lite"/>
    </source>
</evidence>
<comment type="similarity">
    <text evidence="3">Belongs to the CARMIL family.</text>
</comment>
<evidence type="ECO:0000313" key="14">
    <source>
        <dbReference type="Proteomes" id="UP000009046"/>
    </source>
</evidence>
<feature type="compositionally biased region" description="Basic and acidic residues" evidence="9">
    <location>
        <begin position="1127"/>
        <end position="1142"/>
    </location>
</feature>
<dbReference type="InterPro" id="IPR001611">
    <property type="entry name" value="Leu-rich_rpt"/>
</dbReference>
<evidence type="ECO:0000313" key="12">
    <source>
        <dbReference type="EMBL" id="EEB18583.1"/>
    </source>
</evidence>
<dbReference type="FunCoup" id="E0VYX7">
    <property type="interactions" value="329"/>
</dbReference>
<organism>
    <name type="scientific">Pediculus humanus subsp. corporis</name>
    <name type="common">Body louse</name>
    <dbReference type="NCBI Taxonomy" id="121224"/>
    <lineage>
        <taxon>Eukaryota</taxon>
        <taxon>Metazoa</taxon>
        <taxon>Ecdysozoa</taxon>
        <taxon>Arthropoda</taxon>
        <taxon>Hexapoda</taxon>
        <taxon>Insecta</taxon>
        <taxon>Pterygota</taxon>
        <taxon>Neoptera</taxon>
        <taxon>Paraneoptera</taxon>
        <taxon>Psocodea</taxon>
        <taxon>Troctomorpha</taxon>
        <taxon>Phthiraptera</taxon>
        <taxon>Anoplura</taxon>
        <taxon>Pediculidae</taxon>
        <taxon>Pediculus</taxon>
    </lineage>
</organism>
<dbReference type="InterPro" id="IPR051279">
    <property type="entry name" value="PP1-Reg/Actin-Interact_Protein"/>
</dbReference>
<evidence type="ECO:0000256" key="8">
    <source>
        <dbReference type="ARBA" id="ARBA00023136"/>
    </source>
</evidence>
<feature type="compositionally biased region" description="Polar residues" evidence="9">
    <location>
        <begin position="1035"/>
        <end position="1046"/>
    </location>
</feature>
<dbReference type="Pfam" id="PF16000">
    <property type="entry name" value="CARMIL_C"/>
    <property type="match status" value="1"/>
</dbReference>
<feature type="region of interest" description="Disordered" evidence="9">
    <location>
        <begin position="982"/>
        <end position="1071"/>
    </location>
</feature>
<dbReference type="OMA" id="KGCEERL"/>
<dbReference type="CTD" id="8231703"/>
<dbReference type="STRING" id="121224.E0VYX7"/>
<dbReference type="Pfam" id="PF17888">
    <property type="entry name" value="Carm_PH"/>
    <property type="match status" value="1"/>
</dbReference>
<dbReference type="GeneID" id="8231703"/>
<keyword evidence="14" id="KW-1185">Reference proteome</keyword>